<feature type="domain" description="Phosphotyrosine protein phosphatase I" evidence="6">
    <location>
        <begin position="3"/>
        <end position="155"/>
    </location>
</feature>
<accession>A0A5M4FB57</accession>
<protein>
    <recommendedName>
        <fullName evidence="2">protein-tyrosine-phosphatase</fullName>
        <ecNumber evidence="2">3.1.3.48</ecNumber>
    </recommendedName>
</protein>
<dbReference type="EMBL" id="SDPQ02000003">
    <property type="protein sequence ID" value="KAA1395571.1"/>
    <property type="molecule type" value="Genomic_DNA"/>
</dbReference>
<dbReference type="CDD" id="cd16343">
    <property type="entry name" value="LMWPTP"/>
    <property type="match status" value="1"/>
</dbReference>
<gene>
    <name evidence="7" type="ORF">ESP70_015565</name>
</gene>
<dbReference type="InterPro" id="IPR017867">
    <property type="entry name" value="Tyr_phospatase_low_mol_wt"/>
</dbReference>
<dbReference type="Gene3D" id="3.40.50.2300">
    <property type="match status" value="1"/>
</dbReference>
<evidence type="ECO:0000313" key="7">
    <source>
        <dbReference type="EMBL" id="KAA1395571.1"/>
    </source>
</evidence>
<evidence type="ECO:0000256" key="4">
    <source>
        <dbReference type="ARBA" id="ARBA00022912"/>
    </source>
</evidence>
<dbReference type="PANTHER" id="PTHR11717">
    <property type="entry name" value="LOW MOLECULAR WEIGHT PROTEIN TYROSINE PHOSPHATASE"/>
    <property type="match status" value="1"/>
</dbReference>
<keyword evidence="4" id="KW-0904">Protein phosphatase</keyword>
<reference evidence="7" key="1">
    <citation type="submission" date="2019-09" db="EMBL/GenBank/DDBJ databases">
        <authorList>
            <person name="Li J."/>
        </authorList>
    </citation>
    <scope>NUCLEOTIDE SEQUENCE [LARGE SCALE GENOMIC DNA]</scope>
    <source>
        <strain evidence="7">JCM 14732</strain>
    </source>
</reference>
<dbReference type="Proteomes" id="UP000380867">
    <property type="component" value="Unassembled WGS sequence"/>
</dbReference>
<feature type="active site" description="Proton donor" evidence="5">
    <location>
        <position position="129"/>
    </location>
</feature>
<dbReference type="InterPro" id="IPR050438">
    <property type="entry name" value="LMW_PTPase"/>
</dbReference>
<dbReference type="InterPro" id="IPR036196">
    <property type="entry name" value="Ptyr_pPase_sf"/>
</dbReference>
<feature type="active site" description="Nucleophile" evidence="5">
    <location>
        <position position="9"/>
    </location>
</feature>
<dbReference type="RefSeq" id="WP_149690234.1">
    <property type="nucleotide sequence ID" value="NZ_SDPQ02000003.1"/>
</dbReference>
<comment type="similarity">
    <text evidence="1">Belongs to the low molecular weight phosphotyrosine protein phosphatase family.</text>
</comment>
<evidence type="ECO:0000256" key="3">
    <source>
        <dbReference type="ARBA" id="ARBA00022801"/>
    </source>
</evidence>
<name>A0A5M4FB57_9ACTN</name>
<evidence type="ECO:0000313" key="8">
    <source>
        <dbReference type="Proteomes" id="UP000380867"/>
    </source>
</evidence>
<evidence type="ECO:0000256" key="1">
    <source>
        <dbReference type="ARBA" id="ARBA00011063"/>
    </source>
</evidence>
<dbReference type="OrthoDB" id="9784339at2"/>
<dbReference type="EC" id="3.1.3.48" evidence="2"/>
<dbReference type="InterPro" id="IPR023485">
    <property type="entry name" value="Ptyr_pPase"/>
</dbReference>
<dbReference type="PRINTS" id="PR00719">
    <property type="entry name" value="LMWPTPASE"/>
</dbReference>
<dbReference type="SUPFAM" id="SSF52788">
    <property type="entry name" value="Phosphotyrosine protein phosphatases I"/>
    <property type="match status" value="1"/>
</dbReference>
<keyword evidence="3" id="KW-0378">Hydrolase</keyword>
<dbReference type="Pfam" id="PF01451">
    <property type="entry name" value="LMWPc"/>
    <property type="match status" value="1"/>
</dbReference>
<keyword evidence="8" id="KW-1185">Reference proteome</keyword>
<evidence type="ECO:0000256" key="5">
    <source>
        <dbReference type="PIRSR" id="PIRSR617867-1"/>
    </source>
</evidence>
<dbReference type="GO" id="GO:0004725">
    <property type="term" value="F:protein tyrosine phosphatase activity"/>
    <property type="evidence" value="ECO:0007669"/>
    <property type="project" value="UniProtKB-EC"/>
</dbReference>
<dbReference type="PANTHER" id="PTHR11717:SF7">
    <property type="entry name" value="LOW MOLECULAR WEIGHT PHOSPHOTYROSINE PROTEIN PHOSPHATASE"/>
    <property type="match status" value="1"/>
</dbReference>
<sequence length="162" mass="17909">MTYRVALICLGNICRSPMAHVVLEDRLAAAGLDDRVEVASSGTGDWHVGHPMDPRAAATLTAAGYDPSRHRARTFSPDWYAENDLLLTMDASNYADVVDHAPTVQQVEQVRMFREFDPEAPGDDLDVPDPYYGGDDGFAEVLAMIERTTDELVARLPDLMDR</sequence>
<proteinExistence type="inferred from homology"/>
<organism evidence="7 8">
    <name type="scientific">Aeromicrobium ginsengisoli</name>
    <dbReference type="NCBI Taxonomy" id="363867"/>
    <lineage>
        <taxon>Bacteria</taxon>
        <taxon>Bacillati</taxon>
        <taxon>Actinomycetota</taxon>
        <taxon>Actinomycetes</taxon>
        <taxon>Propionibacteriales</taxon>
        <taxon>Nocardioidaceae</taxon>
        <taxon>Aeromicrobium</taxon>
    </lineage>
</organism>
<evidence type="ECO:0000256" key="2">
    <source>
        <dbReference type="ARBA" id="ARBA00013064"/>
    </source>
</evidence>
<evidence type="ECO:0000259" key="6">
    <source>
        <dbReference type="SMART" id="SM00226"/>
    </source>
</evidence>
<feature type="active site" evidence="5">
    <location>
        <position position="15"/>
    </location>
</feature>
<dbReference type="SMART" id="SM00226">
    <property type="entry name" value="LMWPc"/>
    <property type="match status" value="1"/>
</dbReference>
<dbReference type="AlphaFoldDB" id="A0A5M4FB57"/>
<comment type="caution">
    <text evidence="7">The sequence shown here is derived from an EMBL/GenBank/DDBJ whole genome shotgun (WGS) entry which is preliminary data.</text>
</comment>